<dbReference type="AlphaFoldDB" id="A0A0V1PUV1"/>
<feature type="domain" description="UTP25 NTP hydrolase-like" evidence="12">
    <location>
        <begin position="249"/>
        <end position="512"/>
    </location>
</feature>
<dbReference type="PANTHER" id="PTHR12933">
    <property type="entry name" value="ORF PROTEIN-RELATED"/>
    <property type="match status" value="1"/>
</dbReference>
<dbReference type="Gene3D" id="3.40.50.300">
    <property type="entry name" value="P-loop containing nucleotide triphosphate hydrolases"/>
    <property type="match status" value="1"/>
</dbReference>
<evidence type="ECO:0000256" key="9">
    <source>
        <dbReference type="RuleBase" id="RU365070"/>
    </source>
</evidence>
<feature type="compositionally biased region" description="Basic and acidic residues" evidence="10">
    <location>
        <begin position="13"/>
        <end position="35"/>
    </location>
</feature>
<dbReference type="RefSeq" id="XP_015466119.1">
    <property type="nucleotide sequence ID" value="XM_015613065.1"/>
</dbReference>
<feature type="compositionally biased region" description="Acidic residues" evidence="10">
    <location>
        <begin position="65"/>
        <end position="77"/>
    </location>
</feature>
<keyword evidence="6 9" id="KW-0698">rRNA processing</keyword>
<keyword evidence="5 9" id="KW-0690">Ribosome biogenesis</keyword>
<evidence type="ECO:0000256" key="3">
    <source>
        <dbReference type="ARBA" id="ARBA00009223"/>
    </source>
</evidence>
<keyword evidence="7 9" id="KW-0539">Nucleus</keyword>
<feature type="compositionally biased region" description="Basic residues" evidence="10">
    <location>
        <begin position="1"/>
        <end position="12"/>
    </location>
</feature>
<accession>A0A0V1PUV1</accession>
<evidence type="ECO:0000256" key="10">
    <source>
        <dbReference type="SAM" id="MobiDB-lite"/>
    </source>
</evidence>
<comment type="similarity">
    <text evidence="3 9">Belongs to the UTP25 family.</text>
</comment>
<dbReference type="FunFam" id="3.40.50.300:FF:001559">
    <property type="entry name" value="U3 small nucleolar RNA-associated protein 25"/>
    <property type="match status" value="1"/>
</dbReference>
<feature type="compositionally biased region" description="Acidic residues" evidence="10">
    <location>
        <begin position="46"/>
        <end position="58"/>
    </location>
</feature>
<dbReference type="GO" id="GO:0034511">
    <property type="term" value="F:U3 snoRNA binding"/>
    <property type="evidence" value="ECO:0007669"/>
    <property type="project" value="InterPro"/>
</dbReference>
<feature type="compositionally biased region" description="Acidic residues" evidence="10">
    <location>
        <begin position="112"/>
        <end position="153"/>
    </location>
</feature>
<dbReference type="InterPro" id="IPR053940">
    <property type="entry name" value="UTP25_NTPase-like"/>
</dbReference>
<comment type="caution">
    <text evidence="13">The sequence shown here is derived from an EMBL/GenBank/DDBJ whole genome shotgun (WGS) entry which is preliminary data.</text>
</comment>
<keyword evidence="8 9" id="KW-0687">Ribonucleoprotein</keyword>
<dbReference type="InterPro" id="IPR010678">
    <property type="entry name" value="UTP25"/>
</dbReference>
<gene>
    <name evidence="13" type="ORF">AC631_04236</name>
</gene>
<evidence type="ECO:0000256" key="4">
    <source>
        <dbReference type="ARBA" id="ARBA00015422"/>
    </source>
</evidence>
<dbReference type="Proteomes" id="UP000054251">
    <property type="component" value="Unassembled WGS sequence"/>
</dbReference>
<evidence type="ECO:0000256" key="6">
    <source>
        <dbReference type="ARBA" id="ARBA00022552"/>
    </source>
</evidence>
<comment type="function">
    <text evidence="1 9">DEAD-box RNA helicase-like protein required for pre-18S rRNA processing, specifically at sites A0, A1, and A2.</text>
</comment>
<dbReference type="GO" id="GO:0032040">
    <property type="term" value="C:small-subunit processome"/>
    <property type="evidence" value="ECO:0007669"/>
    <property type="project" value="TreeGrafter"/>
</dbReference>
<name>A0A0V1PUV1_9ASCO</name>
<dbReference type="InterPro" id="IPR027417">
    <property type="entry name" value="P-loop_NTPase"/>
</dbReference>
<keyword evidence="14" id="KW-1185">Reference proteome</keyword>
<dbReference type="EMBL" id="LMYN01000108">
    <property type="protein sequence ID" value="KSA00017.1"/>
    <property type="molecule type" value="Genomic_DNA"/>
</dbReference>
<evidence type="ECO:0000256" key="1">
    <source>
        <dbReference type="ARBA" id="ARBA00002883"/>
    </source>
</evidence>
<evidence type="ECO:0000256" key="2">
    <source>
        <dbReference type="ARBA" id="ARBA00004604"/>
    </source>
</evidence>
<protein>
    <recommendedName>
        <fullName evidence="4 9">U3 small nucleolar RNA-associated protein 25</fullName>
        <shortName evidence="9">U3 snoRNA-associated protein 25</shortName>
    </recommendedName>
</protein>
<evidence type="ECO:0000313" key="13">
    <source>
        <dbReference type="EMBL" id="KSA00017.1"/>
    </source>
</evidence>
<dbReference type="Pfam" id="PF06862">
    <property type="entry name" value="Utp25_C"/>
    <property type="match status" value="1"/>
</dbReference>
<comment type="subunit">
    <text evidence="9">Component of the ribosomal small subunit (SSU) processome composed of at least 40 protein subunits and snoRNA U3.</text>
</comment>
<proteinExistence type="inferred from homology"/>
<dbReference type="Pfam" id="PF22916">
    <property type="entry name" value="UTP25_NTPase-like"/>
    <property type="match status" value="1"/>
</dbReference>
<organism evidence="13 14">
    <name type="scientific">Debaryomyces fabryi</name>
    <dbReference type="NCBI Taxonomy" id="58627"/>
    <lineage>
        <taxon>Eukaryota</taxon>
        <taxon>Fungi</taxon>
        <taxon>Dikarya</taxon>
        <taxon>Ascomycota</taxon>
        <taxon>Saccharomycotina</taxon>
        <taxon>Pichiomycetes</taxon>
        <taxon>Debaryomycetaceae</taxon>
        <taxon>Debaryomyces</taxon>
    </lineage>
</organism>
<feature type="region of interest" description="Disordered" evidence="10">
    <location>
        <begin position="1"/>
        <end position="155"/>
    </location>
</feature>
<sequence length="716" mass="83418">MPAPYKRKKHSGKRPEDGHESKRPKQKHGRQEMRTITRTARRERRDEDEDDDEQDEENVNQVLESQEEDLDDEEGGEDDKGKAYEALLTLLNSDHQERTKKDTSPPEKTQETDSESEEDSGDDEIAGANVDEDKDIDEEGPEEDDGDDDEQDPFEVHFNKVGDSYIDEQEKMLKDKPKWTFTDKKSLDDAGYTYTLQVPPNPIKTGSKVKGDSVEKYSIKHRLVSPFETHHPEPLNELEGVLLDSMVKYQDVSYAYRSFNNDSYKKLYLLHALNHIFKTRDRILKNNNKLHSYQESVKQGKTNIDEPELRDQGFTRPKVLILLPTRNACYEVVELLIKLCGSEQQENKKKFNKQFFSKETPPESKPEDFQYSFKGNNNDFFCIGLKFTRKSLKLYSSFYSSDIIIASPIGLSMILENPDKKKRQYDFLSSIEVLVVDQANQIEMQNWDHVNTVFKYLNKIPKDFHDADFSRIRMWSINDQANLLRQNLVFSEFSTPNINNIISSKSLNLSGKLRFKPITTSKTCIMNSIGLKLKQIFQRFESSSPMTDPESRFKYFINSVLPSLTKSTSYDDGLLIFIPSYYDYLRIKNYMKTSTKFTFASIDEYTSQSKLSRNRQQFASGKIKIMLYTERLHHFRRFEINGVKNLLMYGLPSNPIFYKELVRFIGKSVFREIADLDLSFIKILYSKWDAVALERVVGNERAPVLCNSVNEMYEFR</sequence>
<comment type="subcellular location">
    <subcellularLocation>
        <location evidence="2 9">Nucleus</location>
        <location evidence="2 9">Nucleolus</location>
    </subcellularLocation>
</comment>
<evidence type="ECO:0000256" key="7">
    <source>
        <dbReference type="ARBA" id="ARBA00023242"/>
    </source>
</evidence>
<dbReference type="GeneID" id="26841245"/>
<dbReference type="GO" id="GO:0019843">
    <property type="term" value="F:rRNA binding"/>
    <property type="evidence" value="ECO:0007669"/>
    <property type="project" value="TreeGrafter"/>
</dbReference>
<evidence type="ECO:0000259" key="12">
    <source>
        <dbReference type="Pfam" id="PF22916"/>
    </source>
</evidence>
<dbReference type="GO" id="GO:0000462">
    <property type="term" value="P:maturation of SSU-rRNA from tricistronic rRNA transcript (SSU-rRNA, 5.8S rRNA, LSU-rRNA)"/>
    <property type="evidence" value="ECO:0007669"/>
    <property type="project" value="TreeGrafter"/>
</dbReference>
<evidence type="ECO:0000256" key="8">
    <source>
        <dbReference type="ARBA" id="ARBA00023274"/>
    </source>
</evidence>
<dbReference type="OrthoDB" id="10264378at2759"/>
<feature type="compositionally biased region" description="Basic and acidic residues" evidence="10">
    <location>
        <begin position="94"/>
        <end position="111"/>
    </location>
</feature>
<reference evidence="13 14" key="1">
    <citation type="submission" date="2015-11" db="EMBL/GenBank/DDBJ databases">
        <title>The genome of Debaryomyces fabryi.</title>
        <authorList>
            <person name="Tafer H."/>
            <person name="Lopandic K."/>
        </authorList>
    </citation>
    <scope>NUCLEOTIDE SEQUENCE [LARGE SCALE GENOMIC DNA]</scope>
    <source>
        <strain evidence="13 14">CBS 789</strain>
    </source>
</reference>
<evidence type="ECO:0000259" key="11">
    <source>
        <dbReference type="Pfam" id="PF06862"/>
    </source>
</evidence>
<evidence type="ECO:0000313" key="14">
    <source>
        <dbReference type="Proteomes" id="UP000054251"/>
    </source>
</evidence>
<feature type="domain" description="UTP25 C-terminal" evidence="11">
    <location>
        <begin position="526"/>
        <end position="715"/>
    </location>
</feature>
<dbReference type="PANTHER" id="PTHR12933:SF0">
    <property type="entry name" value="U3 SMALL NUCLEOLAR RNA-ASSOCIATED PROTEIN 25 HOMOLOG"/>
    <property type="match status" value="1"/>
</dbReference>
<evidence type="ECO:0000256" key="5">
    <source>
        <dbReference type="ARBA" id="ARBA00022517"/>
    </source>
</evidence>
<dbReference type="InterPro" id="IPR053939">
    <property type="entry name" value="UTP25_C"/>
</dbReference>